<evidence type="ECO:0000256" key="1">
    <source>
        <dbReference type="SAM" id="SignalP"/>
    </source>
</evidence>
<reference evidence="2 3" key="1">
    <citation type="submission" date="2019-03" db="EMBL/GenBank/DDBJ databases">
        <title>Freshwater and sediment microbial communities from various areas in North America, analyzing microbe dynamics in response to fracking.</title>
        <authorList>
            <person name="Lamendella R."/>
        </authorList>
    </citation>
    <scope>NUCLEOTIDE SEQUENCE [LARGE SCALE GENOMIC DNA]</scope>
    <source>
        <strain evidence="2 3">114D</strain>
    </source>
</reference>
<feature type="chain" id="PRO_5020531576" description="META domain-containing protein" evidence="1">
    <location>
        <begin position="23"/>
        <end position="156"/>
    </location>
</feature>
<feature type="signal peptide" evidence="1">
    <location>
        <begin position="1"/>
        <end position="22"/>
    </location>
</feature>
<sequence length="156" mass="17704">MKNLVYLSKTILIILVALVIHACDKDEIDVSYNLSGDWKVVSFHDYEASTVVTKTEENTWPQFNNGDNTVSFIPSSETSGKVSGLNVTNRFSGDYTIDRNGGITLIDVIWTMINEPKWGQLFHSISQAESYEIRNGLLMIYYNQKKNSITLEKLDE</sequence>
<comment type="caution">
    <text evidence="2">The sequence shown here is derived from an EMBL/GenBank/DDBJ whole genome shotgun (WGS) entry which is preliminary data.</text>
</comment>
<dbReference type="AlphaFoldDB" id="A0A4R6H802"/>
<keyword evidence="1" id="KW-0732">Signal</keyword>
<dbReference type="Proteomes" id="UP000294848">
    <property type="component" value="Unassembled WGS sequence"/>
</dbReference>
<dbReference type="RefSeq" id="WP_133464006.1">
    <property type="nucleotide sequence ID" value="NZ_SNWI01000002.1"/>
</dbReference>
<dbReference type="EMBL" id="SNWI01000002">
    <property type="protein sequence ID" value="TDO03711.1"/>
    <property type="molecule type" value="Genomic_DNA"/>
</dbReference>
<proteinExistence type="predicted"/>
<dbReference type="InterPro" id="IPR038670">
    <property type="entry name" value="HslJ-like_sf"/>
</dbReference>
<dbReference type="OrthoDB" id="1437631at2"/>
<evidence type="ECO:0000313" key="3">
    <source>
        <dbReference type="Proteomes" id="UP000294848"/>
    </source>
</evidence>
<protein>
    <recommendedName>
        <fullName evidence="4">META domain-containing protein</fullName>
    </recommendedName>
</protein>
<dbReference type="Gene3D" id="2.40.128.270">
    <property type="match status" value="1"/>
</dbReference>
<evidence type="ECO:0000313" key="2">
    <source>
        <dbReference type="EMBL" id="TDO03711.1"/>
    </source>
</evidence>
<gene>
    <name evidence="2" type="ORF">DET52_10242</name>
</gene>
<organism evidence="2 3">
    <name type="scientific">Sunxiuqinia elliptica</name>
    <dbReference type="NCBI Taxonomy" id="655355"/>
    <lineage>
        <taxon>Bacteria</taxon>
        <taxon>Pseudomonadati</taxon>
        <taxon>Bacteroidota</taxon>
        <taxon>Bacteroidia</taxon>
        <taxon>Marinilabiliales</taxon>
        <taxon>Prolixibacteraceae</taxon>
        <taxon>Sunxiuqinia</taxon>
    </lineage>
</organism>
<evidence type="ECO:0008006" key="4">
    <source>
        <dbReference type="Google" id="ProtNLM"/>
    </source>
</evidence>
<name>A0A4R6H802_9BACT</name>
<accession>A0A4R6H802</accession>